<evidence type="ECO:0000256" key="5">
    <source>
        <dbReference type="ARBA" id="ARBA00022555"/>
    </source>
</evidence>
<feature type="binding site" evidence="15">
    <location>
        <position position="462"/>
    </location>
    <ligand>
        <name>Mg(2+)</name>
        <dbReference type="ChEBI" id="CHEBI:18420"/>
        <note>shared with alpha subunit</note>
    </ligand>
</feature>
<dbReference type="InterPro" id="IPR033714">
    <property type="entry name" value="tRNA_bind_bactPheRS"/>
</dbReference>
<evidence type="ECO:0000259" key="17">
    <source>
        <dbReference type="PROSITE" id="PS50886"/>
    </source>
</evidence>
<dbReference type="InterPro" id="IPR005147">
    <property type="entry name" value="tRNA_synthase_B5-dom"/>
</dbReference>
<keyword evidence="7 15" id="KW-0479">Metal-binding</keyword>
<dbReference type="PROSITE" id="PS51483">
    <property type="entry name" value="B5"/>
    <property type="match status" value="1"/>
</dbReference>
<keyword evidence="11 16" id="KW-0694">RNA-binding</keyword>
<comment type="similarity">
    <text evidence="2 15">Belongs to the phenylalanyl-tRNA synthetase beta subunit family. Type 1 subfamily.</text>
</comment>
<dbReference type="PROSITE" id="PS50886">
    <property type="entry name" value="TRBD"/>
    <property type="match status" value="1"/>
</dbReference>
<dbReference type="PANTHER" id="PTHR10947">
    <property type="entry name" value="PHENYLALANYL-TRNA SYNTHETASE BETA CHAIN AND LEUCINE-RICH REPEAT-CONTAINING PROTEIN 47"/>
    <property type="match status" value="1"/>
</dbReference>
<dbReference type="InterPro" id="IPR036690">
    <property type="entry name" value="Fdx_antiC-bd_sf"/>
</dbReference>
<dbReference type="Pfam" id="PF03484">
    <property type="entry name" value="B5"/>
    <property type="match status" value="1"/>
</dbReference>
<feature type="domain" description="TRNA-binding" evidence="17">
    <location>
        <begin position="39"/>
        <end position="150"/>
    </location>
</feature>
<dbReference type="Gene3D" id="3.30.56.10">
    <property type="match status" value="2"/>
</dbReference>
<keyword evidence="4 15" id="KW-0963">Cytoplasm</keyword>
<evidence type="ECO:0000256" key="13">
    <source>
        <dbReference type="ARBA" id="ARBA00023146"/>
    </source>
</evidence>
<comment type="subcellular location">
    <subcellularLocation>
        <location evidence="1 15">Cytoplasm</location>
    </subcellularLocation>
</comment>
<evidence type="ECO:0000313" key="21">
    <source>
        <dbReference type="Proteomes" id="UP000822862"/>
    </source>
</evidence>
<evidence type="ECO:0000256" key="4">
    <source>
        <dbReference type="ARBA" id="ARBA00022490"/>
    </source>
</evidence>
<dbReference type="InterPro" id="IPR012340">
    <property type="entry name" value="NA-bd_OB-fold"/>
</dbReference>
<dbReference type="Gene3D" id="3.30.930.10">
    <property type="entry name" value="Bira Bifunctional Protein, Domain 2"/>
    <property type="match status" value="1"/>
</dbReference>
<keyword evidence="6 15" id="KW-0436">Ligase</keyword>
<dbReference type="Proteomes" id="UP000822862">
    <property type="component" value="Chromosome"/>
</dbReference>
<dbReference type="InterPro" id="IPR041616">
    <property type="entry name" value="PheRS_beta_core"/>
</dbReference>
<feature type="domain" description="FDX-ACB" evidence="18">
    <location>
        <begin position="705"/>
        <end position="799"/>
    </location>
</feature>
<evidence type="ECO:0000256" key="2">
    <source>
        <dbReference type="ARBA" id="ARBA00008653"/>
    </source>
</evidence>
<dbReference type="InterPro" id="IPR002547">
    <property type="entry name" value="tRNA-bd_dom"/>
</dbReference>
<dbReference type="CDD" id="cd00769">
    <property type="entry name" value="PheRS_beta_core"/>
    <property type="match status" value="1"/>
</dbReference>
<evidence type="ECO:0000256" key="3">
    <source>
        <dbReference type="ARBA" id="ARBA00011209"/>
    </source>
</evidence>
<feature type="binding site" evidence="15">
    <location>
        <position position="465"/>
    </location>
    <ligand>
        <name>Mg(2+)</name>
        <dbReference type="ChEBI" id="CHEBI:18420"/>
        <note>shared with alpha subunit</note>
    </ligand>
</feature>
<reference evidence="20 21" key="2">
    <citation type="submission" date="2021-05" db="EMBL/GenBank/DDBJ databases">
        <title>Ecology and evolution of chlamydial symbionts of arthropods.</title>
        <authorList>
            <person name="Halter T."/>
            <person name="Sixt B.S."/>
            <person name="Toenshoff E.R."/>
            <person name="Koestlbacher S."/>
            <person name="Schulz F."/>
            <person name="Kostanjsek R."/>
            <person name="Collingro A."/>
            <person name="Hendrickx F."/>
            <person name="Horn M."/>
        </authorList>
    </citation>
    <scope>NUCLEOTIDE SEQUENCE [LARGE SCALE GENOMIC DNA]</scope>
    <source>
        <strain evidence="20 21">15C</strain>
    </source>
</reference>
<dbReference type="Pfam" id="PF17759">
    <property type="entry name" value="tRNA_synthFbeta"/>
    <property type="match status" value="1"/>
</dbReference>
<dbReference type="InterPro" id="IPR005121">
    <property type="entry name" value="Fdx_antiC-bd"/>
</dbReference>
<dbReference type="EMBL" id="CP075585">
    <property type="protein sequence ID" value="QZA59163.1"/>
    <property type="molecule type" value="Genomic_DNA"/>
</dbReference>
<keyword evidence="13 15" id="KW-0030">Aminoacyl-tRNA synthetase</keyword>
<keyword evidence="9 15" id="KW-0067">ATP-binding</keyword>
<dbReference type="SMART" id="SM00874">
    <property type="entry name" value="B5"/>
    <property type="match status" value="1"/>
</dbReference>
<dbReference type="InterPro" id="IPR009061">
    <property type="entry name" value="DNA-bd_dom_put_sf"/>
</dbReference>
<dbReference type="Pfam" id="PF01588">
    <property type="entry name" value="tRNA_bind"/>
    <property type="match status" value="1"/>
</dbReference>
<dbReference type="PROSITE" id="PS51447">
    <property type="entry name" value="FDX_ACB"/>
    <property type="match status" value="1"/>
</dbReference>
<evidence type="ECO:0000256" key="6">
    <source>
        <dbReference type="ARBA" id="ARBA00022598"/>
    </source>
</evidence>
<dbReference type="Pfam" id="PF03147">
    <property type="entry name" value="FDX-ACB"/>
    <property type="match status" value="1"/>
</dbReference>
<dbReference type="SUPFAM" id="SSF55681">
    <property type="entry name" value="Class II aaRS and biotin synthetases"/>
    <property type="match status" value="1"/>
</dbReference>
<name>A0ABX8Z4C6_9BACT</name>
<evidence type="ECO:0000313" key="20">
    <source>
        <dbReference type="EMBL" id="QZA59163.1"/>
    </source>
</evidence>
<dbReference type="SUPFAM" id="SSF54991">
    <property type="entry name" value="Anticodon-binding domain of PheRS"/>
    <property type="match status" value="1"/>
</dbReference>
<dbReference type="Gene3D" id="2.40.50.140">
    <property type="entry name" value="Nucleic acid-binding proteins"/>
    <property type="match status" value="1"/>
</dbReference>
<protein>
    <recommendedName>
        <fullName evidence="15">Phenylalanine--tRNA ligase beta subunit</fullName>
        <ecNumber evidence="15">6.1.1.20</ecNumber>
    </recommendedName>
    <alternativeName>
        <fullName evidence="15">Phenylalanyl-tRNA synthetase beta subunit</fullName>
        <shortName evidence="15">PheRS</shortName>
    </alternativeName>
</protein>
<comment type="catalytic activity">
    <reaction evidence="14 15">
        <text>tRNA(Phe) + L-phenylalanine + ATP = L-phenylalanyl-tRNA(Phe) + AMP + diphosphate + H(+)</text>
        <dbReference type="Rhea" id="RHEA:19413"/>
        <dbReference type="Rhea" id="RHEA-COMP:9668"/>
        <dbReference type="Rhea" id="RHEA-COMP:9699"/>
        <dbReference type="ChEBI" id="CHEBI:15378"/>
        <dbReference type="ChEBI" id="CHEBI:30616"/>
        <dbReference type="ChEBI" id="CHEBI:33019"/>
        <dbReference type="ChEBI" id="CHEBI:58095"/>
        <dbReference type="ChEBI" id="CHEBI:78442"/>
        <dbReference type="ChEBI" id="CHEBI:78531"/>
        <dbReference type="ChEBI" id="CHEBI:456215"/>
        <dbReference type="EC" id="6.1.1.20"/>
    </reaction>
</comment>
<reference evidence="20 21" key="1">
    <citation type="submission" date="2020-01" db="EMBL/GenBank/DDBJ databases">
        <authorList>
            <person name="Sixt B."/>
            <person name="Schulz F."/>
            <person name="Kostanjsek R."/>
            <person name="Koestlbacher S."/>
            <person name="Collingro A."/>
            <person name="Toenshoff E."/>
            <person name="Horn M."/>
        </authorList>
    </citation>
    <scope>NUCLEOTIDE SEQUENCE [LARGE SCALE GENOMIC DNA]</scope>
    <source>
        <strain evidence="20 21">15C</strain>
    </source>
</reference>
<evidence type="ECO:0000256" key="12">
    <source>
        <dbReference type="ARBA" id="ARBA00022917"/>
    </source>
</evidence>
<comment type="cofactor">
    <cofactor evidence="15">
        <name>Mg(2+)</name>
        <dbReference type="ChEBI" id="CHEBI:18420"/>
    </cofactor>
    <text evidence="15">Binds 2 magnesium ions per tetramer.</text>
</comment>
<dbReference type="InterPro" id="IPR045864">
    <property type="entry name" value="aa-tRNA-synth_II/BPL/LPL"/>
</dbReference>
<organism evidence="20 21">
    <name type="scientific">Candidatus Rhabdochlamydia porcellionis</name>
    <dbReference type="NCBI Taxonomy" id="225148"/>
    <lineage>
        <taxon>Bacteria</taxon>
        <taxon>Pseudomonadati</taxon>
        <taxon>Chlamydiota</taxon>
        <taxon>Chlamydiia</taxon>
        <taxon>Parachlamydiales</taxon>
        <taxon>Candidatus Rhabdochlamydiaceae</taxon>
        <taxon>Candidatus Rhabdochlamydia</taxon>
    </lineage>
</organism>
<gene>
    <name evidence="15" type="primary">pheT</name>
    <name evidence="20" type="ORF">RHAB15C_0001048</name>
</gene>
<dbReference type="Gene3D" id="3.50.40.10">
    <property type="entry name" value="Phenylalanyl-trna Synthetase, Chain B, domain 3"/>
    <property type="match status" value="1"/>
</dbReference>
<dbReference type="EC" id="6.1.1.20" evidence="15"/>
<dbReference type="SMART" id="SM00873">
    <property type="entry name" value="B3_4"/>
    <property type="match status" value="1"/>
</dbReference>
<dbReference type="SMART" id="SM00896">
    <property type="entry name" value="FDX-ACB"/>
    <property type="match status" value="1"/>
</dbReference>
<evidence type="ECO:0000256" key="16">
    <source>
        <dbReference type="PROSITE-ProRule" id="PRU00209"/>
    </source>
</evidence>
<keyword evidence="8 15" id="KW-0547">Nucleotide-binding</keyword>
<evidence type="ECO:0000256" key="8">
    <source>
        <dbReference type="ARBA" id="ARBA00022741"/>
    </source>
</evidence>
<dbReference type="InterPro" id="IPR004532">
    <property type="entry name" value="Phe-tRNA-ligase_IIc_bsu_bact"/>
</dbReference>
<feature type="binding site" evidence="15">
    <location>
        <position position="456"/>
    </location>
    <ligand>
        <name>Mg(2+)</name>
        <dbReference type="ChEBI" id="CHEBI:18420"/>
        <note>shared with alpha subunit</note>
    </ligand>
</feature>
<dbReference type="CDD" id="cd02796">
    <property type="entry name" value="tRNA_bind_bactPheRS"/>
    <property type="match status" value="1"/>
</dbReference>
<dbReference type="SUPFAM" id="SSF50249">
    <property type="entry name" value="Nucleic acid-binding proteins"/>
    <property type="match status" value="1"/>
</dbReference>
<accession>A0ABX8Z4C6</accession>
<dbReference type="NCBIfam" id="NF045760">
    <property type="entry name" value="YtpR"/>
    <property type="match status" value="1"/>
</dbReference>
<keyword evidence="5 16" id="KW-0820">tRNA-binding</keyword>
<evidence type="ECO:0000256" key="15">
    <source>
        <dbReference type="HAMAP-Rule" id="MF_00283"/>
    </source>
</evidence>
<dbReference type="Gene3D" id="3.30.70.380">
    <property type="entry name" value="Ferrodoxin-fold anticodon-binding domain"/>
    <property type="match status" value="1"/>
</dbReference>
<dbReference type="GO" id="GO:0004826">
    <property type="term" value="F:phenylalanine-tRNA ligase activity"/>
    <property type="evidence" value="ECO:0007669"/>
    <property type="project" value="UniProtKB-EC"/>
</dbReference>
<keyword evidence="10 15" id="KW-0460">Magnesium</keyword>
<evidence type="ECO:0000256" key="10">
    <source>
        <dbReference type="ARBA" id="ARBA00022842"/>
    </source>
</evidence>
<proteinExistence type="inferred from homology"/>
<comment type="subunit">
    <text evidence="3 15">Tetramer of two alpha and two beta subunits.</text>
</comment>
<sequence>MKVSLSSLKEYIDINLSTHDLCQVLTLGGIEVDEVTENPLKFSGVVAATILEVVSHPNSDHLKVTKVSNGSQVLQVVCGAENCRTGMRVALAQIGAILYSDDKSVKITKSKLRGIESYGMLCGADELGILDNVDGILELPDQIEEGTDLKEVFNDTILQLSLTPNLGHSMSVYGIARDLSALLQIPLKFPSFSLEEEEILIKDLIKIDLLDPIQCERYACRILQGVSVGPSPLWLQKKLEQAGLRSVNNVVDVGNLILQELGQPLHIFDYQTIADHTLQVTSKTYFSELETLDSVNRLIPPDVLMICDPEKPLAFAGVIGGKSSAVSDKTSDILIEAAYFTPQSIRKSSKWLKIKTDASQRLEKGIDPNFIPKALDYAVYLLQKIAGGKIVKGMIDQKTSSFASKKIICRAKRVNNILGTQLTPSDIFTILFSADMHVIEQSTEQFQVLVPFFRNDLKSEIDLIEEIARLYGYNNIVKTTPIHISSPLVHCAAYQLEKQLRTYLLEESLQEFITCNLISPDQSKKTSENTFPAGFSISVLQPHSLDQSVLRSSLLPGLLQVVKHNYDRENQDLSGFEIGKIHFHLKDKYIEQSAIGIILTGKNFPYHIDPKPRAYDFFDLKGIIENLCTLLHVEPISFHPSHLHNFHPNRQAAIMCQDNIIGSLGELHPKHSSALSIEQRIYFAEINIEELTPFIKQTPLVKPLISFPGSERDWTITIADKIPVDSILKIIKANSSSLLEKITLLDLYKSSQIGKDRKNITFRLFYRDKLKTIAFEAVEKEHSRIIETVMKELEQLHILS</sequence>
<keyword evidence="21" id="KW-1185">Reference proteome</keyword>
<evidence type="ECO:0000256" key="9">
    <source>
        <dbReference type="ARBA" id="ARBA00022840"/>
    </source>
</evidence>
<evidence type="ECO:0000256" key="14">
    <source>
        <dbReference type="ARBA" id="ARBA00049255"/>
    </source>
</evidence>
<evidence type="ECO:0000256" key="1">
    <source>
        <dbReference type="ARBA" id="ARBA00004496"/>
    </source>
</evidence>
<dbReference type="InterPro" id="IPR005146">
    <property type="entry name" value="B3/B4_tRNA-bd"/>
</dbReference>
<dbReference type="HAMAP" id="MF_00283">
    <property type="entry name" value="Phe_tRNA_synth_beta1"/>
    <property type="match status" value="1"/>
</dbReference>
<dbReference type="SUPFAM" id="SSF46955">
    <property type="entry name" value="Putative DNA-binding domain"/>
    <property type="match status" value="1"/>
</dbReference>
<evidence type="ECO:0000259" key="19">
    <source>
        <dbReference type="PROSITE" id="PS51483"/>
    </source>
</evidence>
<evidence type="ECO:0000256" key="7">
    <source>
        <dbReference type="ARBA" id="ARBA00022723"/>
    </source>
</evidence>
<dbReference type="SUPFAM" id="SSF56037">
    <property type="entry name" value="PheT/TilS domain"/>
    <property type="match status" value="1"/>
</dbReference>
<dbReference type="Pfam" id="PF03483">
    <property type="entry name" value="B3_4"/>
    <property type="match status" value="1"/>
</dbReference>
<dbReference type="NCBIfam" id="TIGR00472">
    <property type="entry name" value="pheT_bact"/>
    <property type="match status" value="1"/>
</dbReference>
<evidence type="ECO:0000259" key="18">
    <source>
        <dbReference type="PROSITE" id="PS51447"/>
    </source>
</evidence>
<evidence type="ECO:0000256" key="11">
    <source>
        <dbReference type="ARBA" id="ARBA00022884"/>
    </source>
</evidence>
<feature type="binding site" evidence="15">
    <location>
        <position position="466"/>
    </location>
    <ligand>
        <name>Mg(2+)</name>
        <dbReference type="ChEBI" id="CHEBI:18420"/>
        <note>shared with alpha subunit</note>
    </ligand>
</feature>
<feature type="domain" description="B5" evidence="19">
    <location>
        <begin position="402"/>
        <end position="478"/>
    </location>
</feature>
<dbReference type="InterPro" id="IPR020825">
    <property type="entry name" value="Phe-tRNA_synthase-like_B3/B4"/>
</dbReference>
<dbReference type="InterPro" id="IPR045060">
    <property type="entry name" value="Phe-tRNA-ligase_IIc_bsu"/>
</dbReference>
<dbReference type="PANTHER" id="PTHR10947:SF0">
    <property type="entry name" value="PHENYLALANINE--TRNA LIGASE BETA SUBUNIT"/>
    <property type="match status" value="1"/>
</dbReference>
<keyword evidence="12 15" id="KW-0648">Protein biosynthesis</keyword>